<evidence type="ECO:0008006" key="4">
    <source>
        <dbReference type="Google" id="ProtNLM"/>
    </source>
</evidence>
<evidence type="ECO:0000313" key="3">
    <source>
        <dbReference type="Proteomes" id="UP000247832"/>
    </source>
</evidence>
<comment type="caution">
    <text evidence="2">The sequence shown here is derived from an EMBL/GenBank/DDBJ whole genome shotgun (WGS) entry which is preliminary data.</text>
</comment>
<dbReference type="AlphaFoldDB" id="A0A2V5LP84"/>
<sequence>MMYGWDDGMGAGAWVLMAVMMLLFWGGLITVVIVLIRQGRGVNGPRPHGPYGAPHDEAERIINERFARGEIDETELAARRAALRRKE</sequence>
<dbReference type="EMBL" id="QJVD01000001">
    <property type="protein sequence ID" value="PYI69820.1"/>
    <property type="molecule type" value="Genomic_DNA"/>
</dbReference>
<keyword evidence="1" id="KW-1133">Transmembrane helix</keyword>
<keyword evidence="1" id="KW-0812">Transmembrane</keyword>
<protein>
    <recommendedName>
        <fullName evidence="4">SHOCT domain-containing protein</fullName>
    </recommendedName>
</protein>
<name>A0A2V5LP84_9MICC</name>
<dbReference type="OrthoDB" id="3748887at2"/>
<evidence type="ECO:0000313" key="2">
    <source>
        <dbReference type="EMBL" id="PYI69820.1"/>
    </source>
</evidence>
<feature type="transmembrane region" description="Helical" evidence="1">
    <location>
        <begin position="12"/>
        <end position="36"/>
    </location>
</feature>
<keyword evidence="3" id="KW-1185">Reference proteome</keyword>
<keyword evidence="1" id="KW-0472">Membrane</keyword>
<dbReference type="RefSeq" id="WP_110499244.1">
    <property type="nucleotide sequence ID" value="NZ_QJVD01000001.1"/>
</dbReference>
<organism evidence="2 3">
    <name type="scientific">Arthrobacter livingstonensis</name>
    <dbReference type="NCBI Taxonomy" id="670078"/>
    <lineage>
        <taxon>Bacteria</taxon>
        <taxon>Bacillati</taxon>
        <taxon>Actinomycetota</taxon>
        <taxon>Actinomycetes</taxon>
        <taxon>Micrococcales</taxon>
        <taxon>Micrococcaceae</taxon>
        <taxon>Arthrobacter</taxon>
    </lineage>
</organism>
<dbReference type="Proteomes" id="UP000247832">
    <property type="component" value="Unassembled WGS sequence"/>
</dbReference>
<reference evidence="2 3" key="1">
    <citation type="submission" date="2018-05" db="EMBL/GenBank/DDBJ databases">
        <title>Genetic diversity of glacier-inhabiting Cryobacterium bacteria in China and description of Cryobacterium mengkeensis sp. nov. and Arthrobacter glacialis sp. nov.</title>
        <authorList>
            <person name="Liu Q."/>
            <person name="Xin Y.-H."/>
        </authorList>
    </citation>
    <scope>NUCLEOTIDE SEQUENCE [LARGE SCALE GENOMIC DNA]</scope>
    <source>
        <strain evidence="2 3">LI2</strain>
    </source>
</reference>
<evidence type="ECO:0000256" key="1">
    <source>
        <dbReference type="SAM" id="Phobius"/>
    </source>
</evidence>
<gene>
    <name evidence="2" type="ORF">CVV68_01570</name>
</gene>
<proteinExistence type="predicted"/>
<accession>A0A2V5LP84</accession>